<name>C9RQU2_FIBSS</name>
<organism evidence="3 4">
    <name type="scientific">Fibrobacter succinogenes (strain ATCC 19169 / S85)</name>
    <dbReference type="NCBI Taxonomy" id="59374"/>
    <lineage>
        <taxon>Bacteria</taxon>
        <taxon>Pseudomonadati</taxon>
        <taxon>Fibrobacterota</taxon>
        <taxon>Fibrobacteria</taxon>
        <taxon>Fibrobacterales</taxon>
        <taxon>Fibrobacteraceae</taxon>
        <taxon>Fibrobacter</taxon>
    </lineage>
</organism>
<evidence type="ECO:0000313" key="5">
    <source>
        <dbReference type="Proteomes" id="UP000001497"/>
    </source>
</evidence>
<protein>
    <submittedName>
        <fullName evidence="3">Uncharacterized protein</fullName>
    </submittedName>
</protein>
<dbReference type="EMBL" id="CP001792">
    <property type="protein sequence ID" value="ACX74928.1"/>
    <property type="molecule type" value="Genomic_DNA"/>
</dbReference>
<gene>
    <name evidence="2" type="ordered locus">Fisuc_1329</name>
    <name evidence="3" type="ordered locus">FSU_1797</name>
</gene>
<evidence type="ECO:0000313" key="3">
    <source>
        <dbReference type="EMBL" id="ADL26881.1"/>
    </source>
</evidence>
<dbReference type="KEGG" id="fsc:FSU_1797"/>
<dbReference type="EMBL" id="CP002158">
    <property type="protein sequence ID" value="ADL26881.1"/>
    <property type="molecule type" value="Genomic_DNA"/>
</dbReference>
<sequence>MNQKPFPTDKASLEKYEKRVQNFTFGRLEKEWEIVKDDPTPERRDIVAMELREWEKMRSEANHDFTKYMLLLYCVGGVCATEYLYLFVGIIKRILGAPPHPEIQFTDYLPYFPYSCAIVCLTFCIYSVWNEKKKNFIDKIKEFGHTVITEVISVFFTANGLVGLIFGSYYGFFVMPGPIVSRIISGIIIILSVFYFYNHQADKYKGILFKNSIPLLLISLALEQIGRLTIL</sequence>
<feature type="transmembrane region" description="Helical" evidence="1">
    <location>
        <begin position="179"/>
        <end position="197"/>
    </location>
</feature>
<reference evidence="3" key="3">
    <citation type="submission" date="2010-08" db="EMBL/GenBank/DDBJ databases">
        <authorList>
            <person name="Durkin A.S."/>
            <person name="Nelson K.E."/>
            <person name="Morrison M."/>
            <person name="Forsberg C.W."/>
            <person name="Wilson D.B."/>
            <person name="Russell J.B."/>
            <person name="Cann I.K.O."/>
            <person name="Mackie R.I."/>
            <person name="White B.A."/>
        </authorList>
    </citation>
    <scope>NUCLEOTIDE SEQUENCE</scope>
    <source>
        <strain evidence="3">S85</strain>
    </source>
</reference>
<keyword evidence="1" id="KW-0812">Transmembrane</keyword>
<dbReference type="Proteomes" id="UP000000517">
    <property type="component" value="Chromosome"/>
</dbReference>
<keyword evidence="1" id="KW-0472">Membrane</keyword>
<reference evidence="2 5" key="1">
    <citation type="submission" date="2009-10" db="EMBL/GenBank/DDBJ databases">
        <title>Complete sequence of Fibrobacter succinogenes subsp. succinogenes S85.</title>
        <authorList>
            <consortium name="US DOE Joint Genome Institute"/>
            <person name="Lucas S."/>
            <person name="Copeland A."/>
            <person name="Lapidus A."/>
            <person name="Glavina del Rio T."/>
            <person name="Tice H."/>
            <person name="Bruce D."/>
            <person name="Goodwin L."/>
            <person name="Pitluck S."/>
            <person name="Chertkov O."/>
            <person name="Detter J.C."/>
            <person name="Han C."/>
            <person name="Tapia R."/>
            <person name="Larimer F."/>
            <person name="Land M."/>
            <person name="Hauser L."/>
            <person name="Kyrpides N."/>
            <person name="Mikhailova N."/>
            <person name="Weimer P.J."/>
            <person name="Stevenson D.M."/>
            <person name="Boyum J."/>
            <person name="Brumm P.I."/>
            <person name="Mead D."/>
        </authorList>
    </citation>
    <scope>NUCLEOTIDE SEQUENCE [LARGE SCALE GENOMIC DNA]</scope>
    <source>
        <strain evidence="5">ATCC 19169 / S85</strain>
        <strain evidence="2">S85</strain>
    </source>
</reference>
<dbReference type="OrthoDB" id="9892623at2"/>
<proteinExistence type="predicted"/>
<dbReference type="Proteomes" id="UP000001497">
    <property type="component" value="Chromosome"/>
</dbReference>
<keyword evidence="1" id="KW-1133">Transmembrane helix</keyword>
<reference evidence="4" key="2">
    <citation type="submission" date="2010-08" db="EMBL/GenBank/DDBJ databases">
        <title>Complete sequence of Fibrobacter succinogenes subsp. succinogenes S85.</title>
        <authorList>
            <person name="Durkin A.S."/>
            <person name="Nelson K.E."/>
            <person name="Morrison M."/>
            <person name="Forsberg C.W."/>
            <person name="Wilson D.B."/>
            <person name="Russell J.B."/>
            <person name="Cann I.K.O."/>
            <person name="Mackie R.I."/>
            <person name="White B.A."/>
        </authorList>
    </citation>
    <scope>NUCLEOTIDE SEQUENCE [LARGE SCALE GENOMIC DNA]</scope>
    <source>
        <strain evidence="4">ATCC 19169 / S85</strain>
    </source>
</reference>
<keyword evidence="5" id="KW-1185">Reference proteome</keyword>
<accession>C9RQU2</accession>
<feature type="transmembrane region" description="Helical" evidence="1">
    <location>
        <begin position="111"/>
        <end position="129"/>
    </location>
</feature>
<dbReference type="HOGENOM" id="CLU_1198338_0_0_0"/>
<evidence type="ECO:0000313" key="4">
    <source>
        <dbReference type="Proteomes" id="UP000000517"/>
    </source>
</evidence>
<feature type="transmembrane region" description="Helical" evidence="1">
    <location>
        <begin position="68"/>
        <end position="91"/>
    </location>
</feature>
<dbReference type="RefSeq" id="WP_014546035.1">
    <property type="nucleotide sequence ID" value="NC_013410.1"/>
</dbReference>
<evidence type="ECO:0000256" key="1">
    <source>
        <dbReference type="SAM" id="Phobius"/>
    </source>
</evidence>
<feature type="transmembrane region" description="Helical" evidence="1">
    <location>
        <begin position="150"/>
        <end position="173"/>
    </location>
</feature>
<dbReference type="AlphaFoldDB" id="C9RQU2"/>
<dbReference type="KEGG" id="fsu:Fisuc_1329"/>
<evidence type="ECO:0000313" key="2">
    <source>
        <dbReference type="EMBL" id="ACX74928.1"/>
    </source>
</evidence>